<dbReference type="AlphaFoldDB" id="A0AA38NVE6"/>
<protein>
    <submittedName>
        <fullName evidence="1">Uncharacterized protein</fullName>
    </submittedName>
</protein>
<dbReference type="Proteomes" id="UP001163846">
    <property type="component" value="Unassembled WGS sequence"/>
</dbReference>
<evidence type="ECO:0000313" key="1">
    <source>
        <dbReference type="EMBL" id="KAJ3831350.1"/>
    </source>
</evidence>
<proteinExistence type="predicted"/>
<accession>A0AA38NVE6</accession>
<keyword evidence="2" id="KW-1185">Reference proteome</keyword>
<evidence type="ECO:0000313" key="2">
    <source>
        <dbReference type="Proteomes" id="UP001163846"/>
    </source>
</evidence>
<reference evidence="1" key="1">
    <citation type="submission" date="2022-08" db="EMBL/GenBank/DDBJ databases">
        <authorList>
            <consortium name="DOE Joint Genome Institute"/>
            <person name="Min B."/>
            <person name="Riley R."/>
            <person name="Sierra-Patev S."/>
            <person name="Naranjo-Ortiz M."/>
            <person name="Looney B."/>
            <person name="Konkel Z."/>
            <person name="Slot J.C."/>
            <person name="Sakamoto Y."/>
            <person name="Steenwyk J.L."/>
            <person name="Rokas A."/>
            <person name="Carro J."/>
            <person name="Camarero S."/>
            <person name="Ferreira P."/>
            <person name="Molpeceres G."/>
            <person name="Ruiz-Duenas F.J."/>
            <person name="Serrano A."/>
            <person name="Henrissat B."/>
            <person name="Drula E."/>
            <person name="Hughes K.W."/>
            <person name="Mata J.L."/>
            <person name="Ishikawa N.K."/>
            <person name="Vargas-Isla R."/>
            <person name="Ushijima S."/>
            <person name="Smith C.A."/>
            <person name="Ahrendt S."/>
            <person name="Andreopoulos W."/>
            <person name="He G."/>
            <person name="Labutti K."/>
            <person name="Lipzen A."/>
            <person name="Ng V."/>
            <person name="Sandor L."/>
            <person name="Barry K."/>
            <person name="Martinez A.T."/>
            <person name="Xiao Y."/>
            <person name="Gibbons J.G."/>
            <person name="Terashima K."/>
            <person name="Hibbett D.S."/>
            <person name="Grigoriev I.V."/>
        </authorList>
    </citation>
    <scope>NUCLEOTIDE SEQUENCE</scope>
    <source>
        <strain evidence="1">TFB9207</strain>
    </source>
</reference>
<dbReference type="EMBL" id="MU807552">
    <property type="protein sequence ID" value="KAJ3831350.1"/>
    <property type="molecule type" value="Genomic_DNA"/>
</dbReference>
<gene>
    <name evidence="1" type="ORF">F5878DRAFT_647716</name>
</gene>
<organism evidence="1 2">
    <name type="scientific">Lentinula raphanica</name>
    <dbReference type="NCBI Taxonomy" id="153919"/>
    <lineage>
        <taxon>Eukaryota</taxon>
        <taxon>Fungi</taxon>
        <taxon>Dikarya</taxon>
        <taxon>Basidiomycota</taxon>
        <taxon>Agaricomycotina</taxon>
        <taxon>Agaricomycetes</taxon>
        <taxon>Agaricomycetidae</taxon>
        <taxon>Agaricales</taxon>
        <taxon>Marasmiineae</taxon>
        <taxon>Omphalotaceae</taxon>
        <taxon>Lentinula</taxon>
    </lineage>
</organism>
<comment type="caution">
    <text evidence="1">The sequence shown here is derived from an EMBL/GenBank/DDBJ whole genome shotgun (WGS) entry which is preliminary data.</text>
</comment>
<dbReference type="InterPro" id="IPR041078">
    <property type="entry name" value="Plavaka"/>
</dbReference>
<dbReference type="Pfam" id="PF18759">
    <property type="entry name" value="Plavaka"/>
    <property type="match status" value="1"/>
</dbReference>
<sequence>MLNKVDSIPERCGPWITKKLSFKDRPEEEYLIRYRDPIKAIQALWGDPSLASDLVYRPAKLFRSEDQSEENKIFSEMWTGNFWNEAQEQIPEGGTIAPVIIATDKTQLTQFSGNKSAYPVYLTLGNIPKSLRRKPGSRACILIAYLSVDKPAKEGLSQTQLKLRRYQLFHKSMAIILESLKSAGNPSGPGIEMVGGDGAVRRVYPLLAIYVADYPEQCLVSCTKYGTCPRCRRKADELHIGDPGEPRTQDWTESKIQEARQAAKQGGRGVHSRTMEDDIVGGNFEPFWSGFPLTDIHQCLAPDVLHQLYQGVLKHLVTWIQIVVGKEELDERIKRLPPAPHVRHFSKGISSLAQVSGTERKHIARVLLACLHGKMEPEGITACRAILHFIQLAQYPSHDQETLQYMKDELRTWNTYRRYFIQKEARVHFDIPKFHSLLHYVDSIQYIGSTDNSNTEAFERLHIDFAKEGWRSSNKRDYFPQMISFISRQEKISSLDFYKSWQLDIGKDSSTVQERTEEEDTLTVSSSEVSVSFSKNPKEPRKRLDAIVVLHDAPGFLPTLKLFLNELLSPSDRQTTKKALKGLLPFRTLEIWHSFGLVPLKVLEEPEKSLIKAQPLTSKRSSRFDTVLVLENDEAESTAVQGCRVARLRVIFRLPQTIDNYGFSEKAPDRWPRDLLAYVTWYSRFKPAPDKATELLGKETGNQKTFSTNAPIFL</sequence>
<name>A0AA38NVE6_9AGAR</name>